<dbReference type="PANTHER" id="PTHR31286:SF180">
    <property type="entry name" value="OS10G0362600 PROTEIN"/>
    <property type="match status" value="1"/>
</dbReference>
<organism evidence="1 2">
    <name type="scientific">Taxus chinensis</name>
    <name type="common">Chinese yew</name>
    <name type="synonym">Taxus wallichiana var. chinensis</name>
    <dbReference type="NCBI Taxonomy" id="29808"/>
    <lineage>
        <taxon>Eukaryota</taxon>
        <taxon>Viridiplantae</taxon>
        <taxon>Streptophyta</taxon>
        <taxon>Embryophyta</taxon>
        <taxon>Tracheophyta</taxon>
        <taxon>Spermatophyta</taxon>
        <taxon>Pinopsida</taxon>
        <taxon>Pinidae</taxon>
        <taxon>Conifers II</taxon>
        <taxon>Cupressales</taxon>
        <taxon>Taxaceae</taxon>
        <taxon>Taxus</taxon>
    </lineage>
</organism>
<dbReference type="EMBL" id="JAHRHJ020000001">
    <property type="protein sequence ID" value="KAH9327972.1"/>
    <property type="molecule type" value="Genomic_DNA"/>
</dbReference>
<evidence type="ECO:0000313" key="1">
    <source>
        <dbReference type="EMBL" id="KAH9327972.1"/>
    </source>
</evidence>
<protein>
    <recommendedName>
        <fullName evidence="3">DUF4283 domain-containing protein</fullName>
    </recommendedName>
</protein>
<feature type="non-terminal residue" evidence="1">
    <location>
        <position position="1"/>
    </location>
</feature>
<gene>
    <name evidence="1" type="ORF">KI387_000080</name>
</gene>
<keyword evidence="2" id="KW-1185">Reference proteome</keyword>
<comment type="caution">
    <text evidence="1">The sequence shown here is derived from an EMBL/GenBank/DDBJ whole genome shotgun (WGS) entry which is preliminary data.</text>
</comment>
<feature type="non-terminal residue" evidence="1">
    <location>
        <position position="119"/>
    </location>
</feature>
<accession>A0AA38GRY8</accession>
<proteinExistence type="predicted"/>
<sequence>TDLESMLLGGLWWLGNMSLFLKKWYPGFDHNIENINTIPIWCRLPRLPLQFWDDEILLNIAKSLGTPIRLDGPTRNRSKLAFACFCISSEMEQELPEHIILKSKYGMWIQKIKFETFHL</sequence>
<dbReference type="PANTHER" id="PTHR31286">
    <property type="entry name" value="GLYCINE-RICH CELL WALL STRUCTURAL PROTEIN 1.8-LIKE"/>
    <property type="match status" value="1"/>
</dbReference>
<dbReference type="Proteomes" id="UP000824469">
    <property type="component" value="Unassembled WGS sequence"/>
</dbReference>
<dbReference type="InterPro" id="IPR040256">
    <property type="entry name" value="At4g02000-like"/>
</dbReference>
<dbReference type="AlphaFoldDB" id="A0AA38GRY8"/>
<evidence type="ECO:0000313" key="2">
    <source>
        <dbReference type="Proteomes" id="UP000824469"/>
    </source>
</evidence>
<evidence type="ECO:0008006" key="3">
    <source>
        <dbReference type="Google" id="ProtNLM"/>
    </source>
</evidence>
<dbReference type="OMA" id="FTFACIC"/>
<reference evidence="1 2" key="1">
    <citation type="journal article" date="2021" name="Nat. Plants">
        <title>The Taxus genome provides insights into paclitaxel biosynthesis.</title>
        <authorList>
            <person name="Xiong X."/>
            <person name="Gou J."/>
            <person name="Liao Q."/>
            <person name="Li Y."/>
            <person name="Zhou Q."/>
            <person name="Bi G."/>
            <person name="Li C."/>
            <person name="Du R."/>
            <person name="Wang X."/>
            <person name="Sun T."/>
            <person name="Guo L."/>
            <person name="Liang H."/>
            <person name="Lu P."/>
            <person name="Wu Y."/>
            <person name="Zhang Z."/>
            <person name="Ro D.K."/>
            <person name="Shang Y."/>
            <person name="Huang S."/>
            <person name="Yan J."/>
        </authorList>
    </citation>
    <scope>NUCLEOTIDE SEQUENCE [LARGE SCALE GENOMIC DNA]</scope>
    <source>
        <strain evidence="1">Ta-2019</strain>
    </source>
</reference>
<name>A0AA38GRY8_TAXCH</name>